<evidence type="ECO:0000256" key="1">
    <source>
        <dbReference type="ARBA" id="ARBA00022801"/>
    </source>
</evidence>
<dbReference type="PANTHER" id="PTHR33886">
    <property type="entry name" value="UNSATURATED RHAMNOGALACTURONAN HYDROLASE (EUROFUNG)"/>
    <property type="match status" value="1"/>
</dbReference>
<evidence type="ECO:0000313" key="2">
    <source>
        <dbReference type="EMBL" id="XCJ79349.1"/>
    </source>
</evidence>
<dbReference type="Pfam" id="PF07470">
    <property type="entry name" value="Glyco_hydro_88"/>
    <property type="match status" value="1"/>
</dbReference>
<dbReference type="GO" id="GO:0016787">
    <property type="term" value="F:hydrolase activity"/>
    <property type="evidence" value="ECO:0007669"/>
    <property type="project" value="UniProtKB-KW"/>
</dbReference>
<reference evidence="2" key="1">
    <citation type="submission" date="2024-06" db="EMBL/GenBank/DDBJ databases">
        <title>Complete genome of Salinicola endophyticus HNIBRBA4755.</title>
        <authorList>
            <person name="Shin S.Y."/>
            <person name="Kang H."/>
            <person name="Song J."/>
        </authorList>
    </citation>
    <scope>NUCLEOTIDE SEQUENCE</scope>
    <source>
        <strain evidence="2">HNIBRBA4755</strain>
    </source>
</reference>
<proteinExistence type="predicted"/>
<dbReference type="InterPro" id="IPR012341">
    <property type="entry name" value="6hp_glycosidase-like_sf"/>
</dbReference>
<dbReference type="InterPro" id="IPR052043">
    <property type="entry name" value="PolySaccharide_Degr_Enz"/>
</dbReference>
<dbReference type="AlphaFoldDB" id="A0AB74UCX4"/>
<dbReference type="PANTHER" id="PTHR33886:SF8">
    <property type="entry name" value="UNSATURATED RHAMNOGALACTURONAN HYDROLASE (EUROFUNG)"/>
    <property type="match status" value="1"/>
</dbReference>
<sequence>MNASQDLSQASLERQIDRVIQGLTELRHDGRFHEPNLDGSAGDYVSFDSWEWPQGVGLYGVVRLWQRSGDDALRQLLEGWYERQLERGLPPLNVNTTAPMLALSVLWAETREARWKAVLDGWADQLMATLPRTRSGGFQHDVSDKINDDELWDDTLFMVALFLAHYGRAAGREALVEEANLQFLLHTHYLSERESGLWFHGWTFDGHHNFARARWARGNSWISAGLLDFLDMADLPPALERYFTWVLRAQMETLIDYQCPSGAWRTLIDDPTAYEEMSATAAFGYAFLKGARLGYGNARWAQAGQRALAAVVSNIGADGQLANVSYGTRMGHTLDFYREIPLHPTAYGQSMALLCLVEALEH</sequence>
<dbReference type="InterPro" id="IPR008928">
    <property type="entry name" value="6-hairpin_glycosidase_sf"/>
</dbReference>
<gene>
    <name evidence="2" type="ORF">ABV408_18195</name>
</gene>
<dbReference type="Gene3D" id="1.50.10.10">
    <property type="match status" value="1"/>
</dbReference>
<accession>A0AB74UCX4</accession>
<keyword evidence="1 2" id="KW-0378">Hydrolase</keyword>
<dbReference type="EMBL" id="CP159578">
    <property type="protein sequence ID" value="XCJ79349.1"/>
    <property type="molecule type" value="Genomic_DNA"/>
</dbReference>
<organism evidence="2">
    <name type="scientific">Salinicola endophyticus</name>
    <dbReference type="NCBI Taxonomy" id="1949083"/>
    <lineage>
        <taxon>Bacteria</taxon>
        <taxon>Pseudomonadati</taxon>
        <taxon>Pseudomonadota</taxon>
        <taxon>Gammaproteobacteria</taxon>
        <taxon>Oceanospirillales</taxon>
        <taxon>Halomonadaceae</taxon>
        <taxon>Salinicola</taxon>
    </lineage>
</organism>
<dbReference type="InterPro" id="IPR010905">
    <property type="entry name" value="Glyco_hydro_88"/>
</dbReference>
<name>A0AB74UCX4_9GAMM</name>
<dbReference type="RefSeq" id="WP_353980285.1">
    <property type="nucleotide sequence ID" value="NZ_CP159578.1"/>
</dbReference>
<protein>
    <submittedName>
        <fullName evidence="2">Glycoside hydrolase family 88 protein</fullName>
    </submittedName>
</protein>
<dbReference type="GO" id="GO:0005975">
    <property type="term" value="P:carbohydrate metabolic process"/>
    <property type="evidence" value="ECO:0007669"/>
    <property type="project" value="InterPro"/>
</dbReference>
<dbReference type="SUPFAM" id="SSF48208">
    <property type="entry name" value="Six-hairpin glycosidases"/>
    <property type="match status" value="1"/>
</dbReference>